<dbReference type="GO" id="GO:0000287">
    <property type="term" value="F:magnesium ion binding"/>
    <property type="evidence" value="ECO:0007669"/>
    <property type="project" value="UniProtKB-UniRule"/>
</dbReference>
<dbReference type="OrthoDB" id="7188375at2"/>
<evidence type="ECO:0000256" key="2">
    <source>
        <dbReference type="ARBA" id="ARBA00022649"/>
    </source>
</evidence>
<gene>
    <name evidence="8" type="primary">vapC</name>
    <name evidence="10" type="ORF">P409_07395</name>
</gene>
<accession>A0A0A0D9Y7</accession>
<keyword evidence="3 8" id="KW-0540">Nuclease</keyword>
<evidence type="ECO:0000256" key="4">
    <source>
        <dbReference type="ARBA" id="ARBA00022723"/>
    </source>
</evidence>
<evidence type="ECO:0000259" key="9">
    <source>
        <dbReference type="Pfam" id="PF01850"/>
    </source>
</evidence>
<dbReference type="EC" id="3.1.-.-" evidence="8"/>
<feature type="binding site" evidence="8">
    <location>
        <position position="6"/>
    </location>
    <ligand>
        <name>Mg(2+)</name>
        <dbReference type="ChEBI" id="CHEBI:18420"/>
    </ligand>
</feature>
<evidence type="ECO:0000256" key="3">
    <source>
        <dbReference type="ARBA" id="ARBA00022722"/>
    </source>
</evidence>
<dbReference type="InterPro" id="IPR022907">
    <property type="entry name" value="VapC_family"/>
</dbReference>
<proteinExistence type="inferred from homology"/>
<dbReference type="InterPro" id="IPR050556">
    <property type="entry name" value="Type_II_TA_system_RNase"/>
</dbReference>
<keyword evidence="6 8" id="KW-0460">Magnesium</keyword>
<reference evidence="10 11" key="1">
    <citation type="submission" date="2014-01" db="EMBL/GenBank/DDBJ databases">
        <title>Genome sequence determination for a cystic fibrosis isolate, Inquilinus limosus.</title>
        <authorList>
            <person name="Pino M."/>
            <person name="Di Conza J."/>
            <person name="Gutkind G."/>
        </authorList>
    </citation>
    <scope>NUCLEOTIDE SEQUENCE [LARGE SCALE GENOMIC DNA]</scope>
    <source>
        <strain evidence="10 11">MP06</strain>
    </source>
</reference>
<sequence length="144" mass="15833">MTFLLDTNVVSEWKKPAPDAGVVAWLANVDEDRTFLSVITLAELRYGIDRLPNGKRRSLLDHWLTHDLPTRFESRILPVDPAVADAWGIIIARRATMGRPIGAMDAFMAATAQVHGLTLVTRNVSDFEASVPALLNPWSTGPDA</sequence>
<keyword evidence="8" id="KW-0800">Toxin</keyword>
<dbReference type="Gene3D" id="3.40.50.1010">
    <property type="entry name" value="5'-nuclease"/>
    <property type="match status" value="1"/>
</dbReference>
<dbReference type="EMBL" id="JANX01000059">
    <property type="protein sequence ID" value="KGM34919.1"/>
    <property type="molecule type" value="Genomic_DNA"/>
</dbReference>
<protein>
    <recommendedName>
        <fullName evidence="8">Ribonuclease VapC</fullName>
        <shortName evidence="8">RNase VapC</shortName>
        <ecNumber evidence="8">3.1.-.-</ecNumber>
    </recommendedName>
    <alternativeName>
        <fullName evidence="8">Toxin VapC</fullName>
    </alternativeName>
</protein>
<evidence type="ECO:0000256" key="6">
    <source>
        <dbReference type="ARBA" id="ARBA00022842"/>
    </source>
</evidence>
<dbReference type="PANTHER" id="PTHR33653:SF1">
    <property type="entry name" value="RIBONUCLEASE VAPC2"/>
    <property type="match status" value="1"/>
</dbReference>
<evidence type="ECO:0000256" key="7">
    <source>
        <dbReference type="ARBA" id="ARBA00038093"/>
    </source>
</evidence>
<comment type="similarity">
    <text evidence="7 8">Belongs to the PINc/VapC protein family.</text>
</comment>
<dbReference type="GO" id="GO:0016787">
    <property type="term" value="F:hydrolase activity"/>
    <property type="evidence" value="ECO:0007669"/>
    <property type="project" value="UniProtKB-KW"/>
</dbReference>
<evidence type="ECO:0000313" key="10">
    <source>
        <dbReference type="EMBL" id="KGM34919.1"/>
    </source>
</evidence>
<dbReference type="GO" id="GO:0004540">
    <property type="term" value="F:RNA nuclease activity"/>
    <property type="evidence" value="ECO:0007669"/>
    <property type="project" value="InterPro"/>
</dbReference>
<comment type="cofactor">
    <cofactor evidence="1 8">
        <name>Mg(2+)</name>
        <dbReference type="ChEBI" id="CHEBI:18420"/>
    </cofactor>
</comment>
<dbReference type="Pfam" id="PF01850">
    <property type="entry name" value="PIN"/>
    <property type="match status" value="1"/>
</dbReference>
<keyword evidence="5 8" id="KW-0378">Hydrolase</keyword>
<name>A0A0A0D9Y7_9PROT</name>
<comment type="caution">
    <text evidence="10">The sequence shown here is derived from an EMBL/GenBank/DDBJ whole genome shotgun (WGS) entry which is preliminary data.</text>
</comment>
<dbReference type="GO" id="GO:0090729">
    <property type="term" value="F:toxin activity"/>
    <property type="evidence" value="ECO:0007669"/>
    <property type="project" value="UniProtKB-KW"/>
</dbReference>
<dbReference type="HAMAP" id="MF_00265">
    <property type="entry name" value="VapC_Nob1"/>
    <property type="match status" value="1"/>
</dbReference>
<evidence type="ECO:0000313" key="11">
    <source>
        <dbReference type="Proteomes" id="UP000029995"/>
    </source>
</evidence>
<dbReference type="Proteomes" id="UP000029995">
    <property type="component" value="Unassembled WGS sequence"/>
</dbReference>
<feature type="binding site" evidence="8">
    <location>
        <position position="105"/>
    </location>
    <ligand>
        <name>Mg(2+)</name>
        <dbReference type="ChEBI" id="CHEBI:18420"/>
    </ligand>
</feature>
<keyword evidence="2 8" id="KW-1277">Toxin-antitoxin system</keyword>
<dbReference type="CDD" id="cd18746">
    <property type="entry name" value="PIN_VapC4-5_FitB-like"/>
    <property type="match status" value="1"/>
</dbReference>
<evidence type="ECO:0000256" key="8">
    <source>
        <dbReference type="HAMAP-Rule" id="MF_00265"/>
    </source>
</evidence>
<organism evidence="10 11">
    <name type="scientific">Inquilinus limosus MP06</name>
    <dbReference type="NCBI Taxonomy" id="1398085"/>
    <lineage>
        <taxon>Bacteria</taxon>
        <taxon>Pseudomonadati</taxon>
        <taxon>Pseudomonadota</taxon>
        <taxon>Alphaproteobacteria</taxon>
        <taxon>Rhodospirillales</taxon>
        <taxon>Rhodospirillaceae</taxon>
        <taxon>Inquilinus</taxon>
    </lineage>
</organism>
<dbReference type="AlphaFoldDB" id="A0A0A0D9Y7"/>
<evidence type="ECO:0000256" key="5">
    <source>
        <dbReference type="ARBA" id="ARBA00022801"/>
    </source>
</evidence>
<dbReference type="PANTHER" id="PTHR33653">
    <property type="entry name" value="RIBONUCLEASE VAPC2"/>
    <property type="match status" value="1"/>
</dbReference>
<dbReference type="InterPro" id="IPR029060">
    <property type="entry name" value="PIN-like_dom_sf"/>
</dbReference>
<keyword evidence="4 8" id="KW-0479">Metal-binding</keyword>
<feature type="domain" description="PIN" evidence="9">
    <location>
        <begin position="4"/>
        <end position="123"/>
    </location>
</feature>
<comment type="function">
    <text evidence="8">Toxic component of a toxin-antitoxin (TA) system. An RNase.</text>
</comment>
<dbReference type="InterPro" id="IPR002716">
    <property type="entry name" value="PIN_dom"/>
</dbReference>
<dbReference type="RefSeq" id="WP_034833737.1">
    <property type="nucleotide sequence ID" value="NZ_JANX01000059.1"/>
</dbReference>
<evidence type="ECO:0000256" key="1">
    <source>
        <dbReference type="ARBA" id="ARBA00001946"/>
    </source>
</evidence>
<dbReference type="SUPFAM" id="SSF88723">
    <property type="entry name" value="PIN domain-like"/>
    <property type="match status" value="1"/>
</dbReference>